<accession>D3RX32</accession>
<dbReference type="AlphaFoldDB" id="D3RX32"/>
<keyword evidence="2" id="KW-1185">Reference proteome</keyword>
<dbReference type="RefSeq" id="WP_012965388.1">
    <property type="nucleotide sequence ID" value="NC_013849.1"/>
</dbReference>
<dbReference type="PaxDb" id="589924-Ferp_0877"/>
<evidence type="ECO:0000313" key="1">
    <source>
        <dbReference type="EMBL" id="ADC65045.1"/>
    </source>
</evidence>
<dbReference type="STRING" id="589924.Ferp_0877"/>
<sequence length="203" mass="23864">MIVKFSAEELQSLHMKAEDLWRVSGKEGWQKSKVDPEEILKLYKGIRIREGYRLVAYVYREGLRGKGVVWATRGEFPEVEDCEFISYPKPKGAKKPEEVLEGDGSPESYISASMFLREMKEFGALWDWIEWGLEEIIGELNLDEFELFGEYDLSPKVFVKYPVEVEFFTLHLLEGKVYRNRDIFIEGYRFRTEKEVVGKKVIR</sequence>
<dbReference type="GeneID" id="8778384"/>
<evidence type="ECO:0000313" key="2">
    <source>
        <dbReference type="Proteomes" id="UP000002613"/>
    </source>
</evidence>
<dbReference type="Proteomes" id="UP000002613">
    <property type="component" value="Chromosome"/>
</dbReference>
<name>D3RX32_FERPA</name>
<reference evidence="1 2" key="2">
    <citation type="journal article" date="2011" name="Stand. Genomic Sci.">
        <title>Complete genome sequence of Ferroglobus placidus AEDII12DO.</title>
        <authorList>
            <person name="Anderson I."/>
            <person name="Risso C."/>
            <person name="Holmes D."/>
            <person name="Lucas S."/>
            <person name="Copeland A."/>
            <person name="Lapidus A."/>
            <person name="Cheng J.F."/>
            <person name="Bruce D."/>
            <person name="Goodwin L."/>
            <person name="Pitluck S."/>
            <person name="Saunders E."/>
            <person name="Brettin T."/>
            <person name="Detter J.C."/>
            <person name="Han C."/>
            <person name="Tapia R."/>
            <person name="Larimer F."/>
            <person name="Land M."/>
            <person name="Hauser L."/>
            <person name="Woyke T."/>
            <person name="Lovley D."/>
            <person name="Kyrpides N."/>
            <person name="Ivanova N."/>
        </authorList>
    </citation>
    <scope>NUCLEOTIDE SEQUENCE [LARGE SCALE GENOMIC DNA]</scope>
    <source>
        <strain evidence="2">DSM 10642 / AEDII12DO</strain>
    </source>
</reference>
<reference evidence="2" key="1">
    <citation type="submission" date="2010-02" db="EMBL/GenBank/DDBJ databases">
        <title>Complete sequence of Ferroglobus placidus DSM 10642.</title>
        <authorList>
            <consortium name="US DOE Joint Genome Institute"/>
            <person name="Lucas S."/>
            <person name="Copeland A."/>
            <person name="Lapidus A."/>
            <person name="Cheng J.-F."/>
            <person name="Bruce D."/>
            <person name="Goodwin L."/>
            <person name="Pitluck S."/>
            <person name="Saunders E."/>
            <person name="Brettin T."/>
            <person name="Detter J.C."/>
            <person name="Han C."/>
            <person name="Tapia R."/>
            <person name="Larimer F."/>
            <person name="Land M."/>
            <person name="Hauser L."/>
            <person name="Kyrpides N."/>
            <person name="Ivanova N."/>
            <person name="Holmes D."/>
            <person name="Lovley D."/>
            <person name="Kyrpides N."/>
            <person name="Anderson I.J."/>
            <person name="Woyke T."/>
        </authorList>
    </citation>
    <scope>NUCLEOTIDE SEQUENCE [LARGE SCALE GENOMIC DNA]</scope>
    <source>
        <strain evidence="2">DSM 10642 / AEDII12DO</strain>
    </source>
</reference>
<gene>
    <name evidence="1" type="ordered locus">Ferp_0877</name>
</gene>
<dbReference type="KEGG" id="fpl:Ferp_0877"/>
<dbReference type="EMBL" id="CP001899">
    <property type="protein sequence ID" value="ADC65045.1"/>
    <property type="molecule type" value="Genomic_DNA"/>
</dbReference>
<organism evidence="1 2">
    <name type="scientific">Ferroglobus placidus (strain DSM 10642 / AEDII12DO)</name>
    <dbReference type="NCBI Taxonomy" id="589924"/>
    <lineage>
        <taxon>Archaea</taxon>
        <taxon>Methanobacteriati</taxon>
        <taxon>Methanobacteriota</taxon>
        <taxon>Archaeoglobi</taxon>
        <taxon>Archaeoglobales</taxon>
        <taxon>Archaeoglobaceae</taxon>
        <taxon>Ferroglobus</taxon>
    </lineage>
</organism>
<dbReference type="HOGENOM" id="CLU_1250145_0_0_2"/>
<dbReference type="eggNOG" id="arCOG14814">
    <property type="taxonomic scope" value="Archaea"/>
</dbReference>
<proteinExistence type="predicted"/>
<protein>
    <submittedName>
        <fullName evidence="1">Uncharacterized protein</fullName>
    </submittedName>
</protein>